<protein>
    <recommendedName>
        <fullName evidence="11">Phosphatidylinositol N-acetylglucosaminyltransferase</fullName>
    </recommendedName>
</protein>
<dbReference type="UniPathway" id="UPA00196"/>
<evidence type="ECO:0000313" key="10">
    <source>
        <dbReference type="Proteomes" id="UP000310158"/>
    </source>
</evidence>
<keyword evidence="5 8" id="KW-0812">Transmembrane</keyword>
<feature type="transmembrane region" description="Helical" evidence="8">
    <location>
        <begin position="40"/>
        <end position="64"/>
    </location>
</feature>
<keyword evidence="6 8" id="KW-1133">Transmembrane helix</keyword>
<name>A0A4S4LWN3_9AGAM</name>
<dbReference type="GO" id="GO:0000506">
    <property type="term" value="C:glycosylphosphatidylinositol-N-acetylglucosaminyltransferase (GPI-GnT) complex"/>
    <property type="evidence" value="ECO:0007669"/>
    <property type="project" value="TreeGrafter"/>
</dbReference>
<comment type="caution">
    <text evidence="9">The sequence shown here is derived from an EMBL/GenBank/DDBJ whole genome shotgun (WGS) entry which is preliminary data.</text>
</comment>
<keyword evidence="4" id="KW-0337">GPI-anchor biosynthesis</keyword>
<keyword evidence="7 8" id="KW-0472">Membrane</keyword>
<dbReference type="Proteomes" id="UP000310158">
    <property type="component" value="Unassembled WGS sequence"/>
</dbReference>
<dbReference type="EMBL" id="SGPL01000131">
    <property type="protein sequence ID" value="THH16996.1"/>
    <property type="molecule type" value="Genomic_DNA"/>
</dbReference>
<comment type="pathway">
    <text evidence="2">Glycolipid biosynthesis; glycosylphosphatidylinositol-anchor biosynthesis.</text>
</comment>
<sequence>MSQHQWEKVLWKRQPYPDNHVPNSFLSSLRRNPNFRPYTYWPLVLGSCAITQHLSAIFIFIVVFVRLLDHTLDPRLLVVISATMFLMGYAVWELLDYYWSEVGQNIADRRAKTMKASILVFLALTALAPILRTLTASTSSDSIWALSACLFILNAALADYSSVRLGGRVRERLTSVLSMNAAVSSAVVLASRLRDDLSVFALTLFSIQLFSLFPILRHRLQATSGAIQIGLSLALSSLSLGLTLRISTTITYIFLGVLTSVTFVAPAILVWAQKYKNEIRGPWDAATPKVN</sequence>
<dbReference type="PIRSF" id="PIRSF016104">
    <property type="entry name" value="GPI2"/>
    <property type="match status" value="1"/>
</dbReference>
<proteinExistence type="inferred from homology"/>
<feature type="transmembrane region" description="Helical" evidence="8">
    <location>
        <begin position="250"/>
        <end position="272"/>
    </location>
</feature>
<evidence type="ECO:0000256" key="3">
    <source>
        <dbReference type="ARBA" id="ARBA00008321"/>
    </source>
</evidence>
<feature type="transmembrane region" description="Helical" evidence="8">
    <location>
        <begin position="197"/>
        <end position="216"/>
    </location>
</feature>
<dbReference type="AlphaFoldDB" id="A0A4S4LWN3"/>
<evidence type="ECO:0000256" key="8">
    <source>
        <dbReference type="SAM" id="Phobius"/>
    </source>
</evidence>
<dbReference type="PANTHER" id="PTHR12982:SF0">
    <property type="entry name" value="PHOSPHATIDYLINOSITOL N-ACETYLGLUCOSAMINYLTRANSFERASE SUBUNIT C"/>
    <property type="match status" value="1"/>
</dbReference>
<reference evidence="9 10" key="1">
    <citation type="submission" date="2019-02" db="EMBL/GenBank/DDBJ databases">
        <title>Genome sequencing of the rare red list fungi Bondarzewia mesenterica.</title>
        <authorList>
            <person name="Buettner E."/>
            <person name="Kellner H."/>
        </authorList>
    </citation>
    <scope>NUCLEOTIDE SEQUENCE [LARGE SCALE GENOMIC DNA]</scope>
    <source>
        <strain evidence="9 10">DSM 108281</strain>
    </source>
</reference>
<evidence type="ECO:0000256" key="5">
    <source>
        <dbReference type="ARBA" id="ARBA00022692"/>
    </source>
</evidence>
<dbReference type="GO" id="GO:0006506">
    <property type="term" value="P:GPI anchor biosynthetic process"/>
    <property type="evidence" value="ECO:0007669"/>
    <property type="project" value="UniProtKB-UniPathway"/>
</dbReference>
<comment type="subcellular location">
    <subcellularLocation>
        <location evidence="1">Membrane</location>
        <topology evidence="1">Multi-pass membrane protein</topology>
    </subcellularLocation>
</comment>
<evidence type="ECO:0000256" key="6">
    <source>
        <dbReference type="ARBA" id="ARBA00022989"/>
    </source>
</evidence>
<organism evidence="9 10">
    <name type="scientific">Bondarzewia mesenterica</name>
    <dbReference type="NCBI Taxonomy" id="1095465"/>
    <lineage>
        <taxon>Eukaryota</taxon>
        <taxon>Fungi</taxon>
        <taxon>Dikarya</taxon>
        <taxon>Basidiomycota</taxon>
        <taxon>Agaricomycotina</taxon>
        <taxon>Agaricomycetes</taxon>
        <taxon>Russulales</taxon>
        <taxon>Bondarzewiaceae</taxon>
        <taxon>Bondarzewia</taxon>
    </lineage>
</organism>
<accession>A0A4S4LWN3</accession>
<dbReference type="Pfam" id="PF06432">
    <property type="entry name" value="GPI2"/>
    <property type="match status" value="1"/>
</dbReference>
<dbReference type="OrthoDB" id="196709at2759"/>
<dbReference type="PANTHER" id="PTHR12982">
    <property type="entry name" value="PHOSPHATIDYLINOSITOL GLYCAN, CLASS C"/>
    <property type="match status" value="1"/>
</dbReference>
<keyword evidence="10" id="KW-1185">Reference proteome</keyword>
<evidence type="ECO:0000256" key="2">
    <source>
        <dbReference type="ARBA" id="ARBA00004687"/>
    </source>
</evidence>
<evidence type="ECO:0000256" key="7">
    <source>
        <dbReference type="ARBA" id="ARBA00023136"/>
    </source>
</evidence>
<dbReference type="InterPro" id="IPR009450">
    <property type="entry name" value="Plno_GlcNAc_GPI2"/>
</dbReference>
<feature type="transmembrane region" description="Helical" evidence="8">
    <location>
        <begin position="142"/>
        <end position="161"/>
    </location>
</feature>
<comment type="similarity">
    <text evidence="3">Belongs to the PIGC family.</text>
</comment>
<feature type="transmembrane region" description="Helical" evidence="8">
    <location>
        <begin position="76"/>
        <end position="95"/>
    </location>
</feature>
<gene>
    <name evidence="9" type="ORF">EW146_g3734</name>
</gene>
<evidence type="ECO:0000256" key="4">
    <source>
        <dbReference type="ARBA" id="ARBA00022502"/>
    </source>
</evidence>
<feature type="transmembrane region" description="Helical" evidence="8">
    <location>
        <begin position="116"/>
        <end position="136"/>
    </location>
</feature>
<feature type="transmembrane region" description="Helical" evidence="8">
    <location>
        <begin position="225"/>
        <end position="244"/>
    </location>
</feature>
<evidence type="ECO:0000256" key="1">
    <source>
        <dbReference type="ARBA" id="ARBA00004141"/>
    </source>
</evidence>
<evidence type="ECO:0000313" key="9">
    <source>
        <dbReference type="EMBL" id="THH16996.1"/>
    </source>
</evidence>
<evidence type="ECO:0008006" key="11">
    <source>
        <dbReference type="Google" id="ProtNLM"/>
    </source>
</evidence>